<organism evidence="1 2">
    <name type="scientific">Plenodomus tracheiphilus IPT5</name>
    <dbReference type="NCBI Taxonomy" id="1408161"/>
    <lineage>
        <taxon>Eukaryota</taxon>
        <taxon>Fungi</taxon>
        <taxon>Dikarya</taxon>
        <taxon>Ascomycota</taxon>
        <taxon>Pezizomycotina</taxon>
        <taxon>Dothideomycetes</taxon>
        <taxon>Pleosporomycetidae</taxon>
        <taxon>Pleosporales</taxon>
        <taxon>Pleosporineae</taxon>
        <taxon>Leptosphaeriaceae</taxon>
        <taxon>Plenodomus</taxon>
    </lineage>
</organism>
<proteinExistence type="predicted"/>
<gene>
    <name evidence="1" type="ORF">T440DRAFT_397583</name>
</gene>
<dbReference type="Proteomes" id="UP000799423">
    <property type="component" value="Unassembled WGS sequence"/>
</dbReference>
<dbReference type="Pfam" id="PF10294">
    <property type="entry name" value="Methyltransf_16"/>
    <property type="match status" value="1"/>
</dbReference>
<evidence type="ECO:0000313" key="1">
    <source>
        <dbReference type="EMBL" id="KAF2850205.1"/>
    </source>
</evidence>
<evidence type="ECO:0008006" key="3">
    <source>
        <dbReference type="Google" id="ProtNLM"/>
    </source>
</evidence>
<dbReference type="GO" id="GO:0008757">
    <property type="term" value="F:S-adenosylmethionine-dependent methyltransferase activity"/>
    <property type="evidence" value="ECO:0007669"/>
    <property type="project" value="UniProtKB-ARBA"/>
</dbReference>
<dbReference type="OrthoDB" id="407325at2759"/>
<dbReference type="AlphaFoldDB" id="A0A6A7B752"/>
<evidence type="ECO:0000313" key="2">
    <source>
        <dbReference type="Proteomes" id="UP000799423"/>
    </source>
</evidence>
<dbReference type="GO" id="GO:0005737">
    <property type="term" value="C:cytoplasm"/>
    <property type="evidence" value="ECO:0007669"/>
    <property type="project" value="TreeGrafter"/>
</dbReference>
<keyword evidence="2" id="KW-1185">Reference proteome</keyword>
<name>A0A6A7B752_9PLEO</name>
<dbReference type="EMBL" id="MU006308">
    <property type="protein sequence ID" value="KAF2850205.1"/>
    <property type="molecule type" value="Genomic_DNA"/>
</dbReference>
<accession>A0A6A7B752</accession>
<dbReference type="InterPro" id="IPR029063">
    <property type="entry name" value="SAM-dependent_MTases_sf"/>
</dbReference>
<dbReference type="InterPro" id="IPR019410">
    <property type="entry name" value="Methyltransf_16"/>
</dbReference>
<dbReference type="PANTHER" id="PTHR14614:SF104">
    <property type="entry name" value="N-METHYLTRANSFERASE, PUTATIVE (AFU_ORTHOLOGUE AFUA_1G17750)-RELATED"/>
    <property type="match status" value="1"/>
</dbReference>
<dbReference type="PANTHER" id="PTHR14614">
    <property type="entry name" value="HEPATOCELLULAR CARCINOMA-ASSOCIATED ANTIGEN"/>
    <property type="match status" value="1"/>
</dbReference>
<protein>
    <recommendedName>
        <fullName evidence="3">Nicotinamide N-methyltransferase</fullName>
    </recommendedName>
</protein>
<dbReference type="SUPFAM" id="SSF53335">
    <property type="entry name" value="S-adenosyl-L-methionine-dependent methyltransferases"/>
    <property type="match status" value="1"/>
</dbReference>
<reference evidence="1" key="1">
    <citation type="submission" date="2020-01" db="EMBL/GenBank/DDBJ databases">
        <authorList>
            <consortium name="DOE Joint Genome Institute"/>
            <person name="Haridas S."/>
            <person name="Albert R."/>
            <person name="Binder M."/>
            <person name="Bloem J."/>
            <person name="Labutti K."/>
            <person name="Salamov A."/>
            <person name="Andreopoulos B."/>
            <person name="Baker S.E."/>
            <person name="Barry K."/>
            <person name="Bills G."/>
            <person name="Bluhm B.H."/>
            <person name="Cannon C."/>
            <person name="Castanera R."/>
            <person name="Culley D.E."/>
            <person name="Daum C."/>
            <person name="Ezra D."/>
            <person name="Gonzalez J.B."/>
            <person name="Henrissat B."/>
            <person name="Kuo A."/>
            <person name="Liang C."/>
            <person name="Lipzen A."/>
            <person name="Lutzoni F."/>
            <person name="Magnuson J."/>
            <person name="Mondo S."/>
            <person name="Nolan M."/>
            <person name="Ohm R."/>
            <person name="Pangilinan J."/>
            <person name="Park H.-J."/>
            <person name="Ramirez L."/>
            <person name="Alfaro M."/>
            <person name="Sun H."/>
            <person name="Tritt A."/>
            <person name="Yoshinaga Y."/>
            <person name="Zwiers L.-H."/>
            <person name="Turgeon B.G."/>
            <person name="Goodwin S.B."/>
            <person name="Spatafora J.W."/>
            <person name="Crous P.W."/>
            <person name="Grigoriev I.V."/>
        </authorList>
    </citation>
    <scope>NUCLEOTIDE SEQUENCE</scope>
    <source>
        <strain evidence="1">IPT5</strain>
    </source>
</reference>
<dbReference type="Gene3D" id="3.40.50.150">
    <property type="entry name" value="Vaccinia Virus protein VP39"/>
    <property type="match status" value="1"/>
</dbReference>
<sequence length="280" mass="31090">MRLSRLIDLRRPTSAPLEPEDIFSSSLGLFSDLQNQHGENPDTVILYNNARHGQLEFRTADVNGEEQRRKFAHYLWNAGVLMGELVGGRAAPRWSVQGERVLELGAGVGLGGIVSALAGAKEVAITDYPAPPIIRTLTNNVMKNIPTPLQPRVTVQGHLWGSTDTPFETSSAHRYTRILAADCLWMPWEHANLARSMLHFLAETPDARILCIAGFHTGRAKVAPFFEEAVPQQGLAVEEIFEMDADGARRPWMAERDGGLENVGERKKWLILARIQRANP</sequence>